<dbReference type="RefSeq" id="XP_067159040.1">
    <property type="nucleotide sequence ID" value="XM_067302939.1"/>
</dbReference>
<accession>A0ABM4F264</accession>
<evidence type="ECO:0000256" key="1">
    <source>
        <dbReference type="ARBA" id="ARBA00022614"/>
    </source>
</evidence>
<evidence type="ECO:0000256" key="3">
    <source>
        <dbReference type="ARBA" id="ARBA00023054"/>
    </source>
</evidence>
<feature type="region of interest" description="Disordered" evidence="5">
    <location>
        <begin position="311"/>
        <end position="340"/>
    </location>
</feature>
<name>A0ABM4F264_9AVES</name>
<dbReference type="PANTHER" id="PTHR23311">
    <property type="entry name" value="HEAT SHOCK REGULATED 2"/>
    <property type="match status" value="1"/>
</dbReference>
<organism evidence="6 7">
    <name type="scientific">Apteryx mantelli</name>
    <name type="common">North Island brown kiwi</name>
    <dbReference type="NCBI Taxonomy" id="2696672"/>
    <lineage>
        <taxon>Eukaryota</taxon>
        <taxon>Metazoa</taxon>
        <taxon>Chordata</taxon>
        <taxon>Craniata</taxon>
        <taxon>Vertebrata</taxon>
        <taxon>Euteleostomi</taxon>
        <taxon>Archelosauria</taxon>
        <taxon>Archosauria</taxon>
        <taxon>Dinosauria</taxon>
        <taxon>Saurischia</taxon>
        <taxon>Theropoda</taxon>
        <taxon>Coelurosauria</taxon>
        <taxon>Aves</taxon>
        <taxon>Palaeognathae</taxon>
        <taxon>Apterygiformes</taxon>
        <taxon>Apterygidae</taxon>
        <taxon>Apteryx</taxon>
    </lineage>
</organism>
<dbReference type="PANTHER" id="PTHR23311:SF6">
    <property type="entry name" value="LEUCINE-RICH REPEAT-CONTAINING PROTEIN 36"/>
    <property type="match status" value="1"/>
</dbReference>
<keyword evidence="2" id="KW-0677">Repeat</keyword>
<keyword evidence="1" id="KW-0433">Leucine-rich repeat</keyword>
<evidence type="ECO:0000256" key="4">
    <source>
        <dbReference type="SAM" id="Coils"/>
    </source>
</evidence>
<gene>
    <name evidence="7" type="primary">LRRC36</name>
</gene>
<sequence length="569" mass="63393">MKSAELARNKPQKKDISGRQLMNESHLEADQKHLSSPSQLRSSLRSPEQIRSGLAKGGYQVVFSDSKTSDSSSERDVIQKSGIYELSQEISSVKRLNLNDTNTVDSYKLPRETRLSNFDNFDHVSLTSTPQHKEFLKKLQNDKSSRGHKDYSGRLANEMKTSSQTSSGGMLTPHTETGNNSRSPFKISSDLNISTHLSHNSALLDNHFSTLSASFSDTTSKLHSLSADMLLENSQPVTMRPTMLSSVPGEVKEPAASRSSSSSRVEYKQSESLHSLTSPKHCFKDSHKEERNCDEQSSTVSVLHSLLTPTPSITDRQSFSSELSNGTGVTESHSPTRPEKTSHVTAVLQQLLELVDCHWNGSGSLLFNKDFLVPAQNLLLHLVACTTSQHAVHLPAGHSSSALARNDSKVQRTQLKYTEQFDRTNTATQLVKGLEESQMSASKLQDMDQTAASNYHIRRNQAPTYDDLLWKNKQLSFQVEFLRLELKQLNRLQETVALLQDSQRSLLAANNFLMQQLNKENSPTVHKTPLPSERCTSRERSPPLERTAPVPSAYSSGQYCSSEKLYNCL</sequence>
<dbReference type="InterPro" id="IPR055320">
    <property type="entry name" value="CEP72-like"/>
</dbReference>
<protein>
    <submittedName>
        <fullName evidence="7">Leucine-rich repeat-containing protein 36 isoform X1</fullName>
    </submittedName>
</protein>
<evidence type="ECO:0000256" key="5">
    <source>
        <dbReference type="SAM" id="MobiDB-lite"/>
    </source>
</evidence>
<feature type="compositionally biased region" description="Basic and acidic residues" evidence="5">
    <location>
        <begin position="1"/>
        <end position="17"/>
    </location>
</feature>
<evidence type="ECO:0000313" key="7">
    <source>
        <dbReference type="RefSeq" id="XP_067159040.1"/>
    </source>
</evidence>
<feature type="region of interest" description="Disordered" evidence="5">
    <location>
        <begin position="1"/>
        <end position="48"/>
    </location>
</feature>
<evidence type="ECO:0000256" key="2">
    <source>
        <dbReference type="ARBA" id="ARBA00022737"/>
    </source>
</evidence>
<feature type="region of interest" description="Disordered" evidence="5">
    <location>
        <begin position="518"/>
        <end position="552"/>
    </location>
</feature>
<feature type="compositionally biased region" description="Low complexity" evidence="5">
    <location>
        <begin position="34"/>
        <end position="47"/>
    </location>
</feature>
<reference evidence="7" key="1">
    <citation type="submission" date="2025-08" db="UniProtKB">
        <authorList>
            <consortium name="RefSeq"/>
        </authorList>
    </citation>
    <scope>IDENTIFICATION</scope>
    <source>
        <tissue evidence="7">Blood</tissue>
    </source>
</reference>
<keyword evidence="3 4" id="KW-0175">Coiled coil</keyword>
<feature type="compositionally biased region" description="Basic and acidic residues" evidence="5">
    <location>
        <begin position="282"/>
        <end position="294"/>
    </location>
</feature>
<evidence type="ECO:0000313" key="6">
    <source>
        <dbReference type="Proteomes" id="UP001652627"/>
    </source>
</evidence>
<dbReference type="GeneID" id="106484540"/>
<feature type="compositionally biased region" description="Basic and acidic residues" evidence="5">
    <location>
        <begin position="140"/>
        <end position="152"/>
    </location>
</feature>
<feature type="region of interest" description="Disordered" evidence="5">
    <location>
        <begin position="240"/>
        <end position="295"/>
    </location>
</feature>
<feature type="compositionally biased region" description="Polar residues" evidence="5">
    <location>
        <begin position="311"/>
        <end position="333"/>
    </location>
</feature>
<proteinExistence type="predicted"/>
<feature type="coiled-coil region" evidence="4">
    <location>
        <begin position="472"/>
        <end position="502"/>
    </location>
</feature>
<feature type="compositionally biased region" description="Polar residues" evidence="5">
    <location>
        <begin position="159"/>
        <end position="183"/>
    </location>
</feature>
<dbReference type="Proteomes" id="UP001652627">
    <property type="component" value="Chromosome 10"/>
</dbReference>
<feature type="region of interest" description="Disordered" evidence="5">
    <location>
        <begin position="140"/>
        <end position="184"/>
    </location>
</feature>
<keyword evidence="6" id="KW-1185">Reference proteome</keyword>